<dbReference type="GO" id="GO:0004462">
    <property type="term" value="F:lactoylglutathione lyase activity"/>
    <property type="evidence" value="ECO:0007669"/>
    <property type="project" value="InterPro"/>
</dbReference>
<dbReference type="PROSITE" id="PS00934">
    <property type="entry name" value="GLYOXALASE_I_1"/>
    <property type="match status" value="1"/>
</dbReference>
<dbReference type="PANTHER" id="PTHR36113">
    <property type="entry name" value="LYASE, PUTATIVE-RELATED-RELATED"/>
    <property type="match status" value="1"/>
</dbReference>
<gene>
    <name evidence="3" type="ORF">BH747_03470</name>
</gene>
<dbReference type="OrthoDB" id="9795618at2"/>
<dbReference type="PANTHER" id="PTHR36113:SF6">
    <property type="entry name" value="FOSFOMYCIN RESISTANCE PROTEIN FOSX"/>
    <property type="match status" value="1"/>
</dbReference>
<reference evidence="3 4" key="1">
    <citation type="journal article" date="2017" name="BMC Microbiol.">
        <title>Comparative genomics of Enterococcus spp. isolated from bovine feces.</title>
        <authorList>
            <person name="Beukers A.G."/>
            <person name="Zaheer R."/>
            <person name="Goji N."/>
            <person name="Amoako K.K."/>
            <person name="Chaves A.V."/>
            <person name="Ward M.P."/>
            <person name="McAllister T.A."/>
        </authorList>
    </citation>
    <scope>NUCLEOTIDE SEQUENCE [LARGE SCALE GENOMIC DNA]</scope>
    <source>
        <strain evidence="3 4">F1129D 143</strain>
    </source>
</reference>
<feature type="domain" description="VOC" evidence="2">
    <location>
        <begin position="5"/>
        <end position="126"/>
    </location>
</feature>
<evidence type="ECO:0000313" key="4">
    <source>
        <dbReference type="Proteomes" id="UP000192477"/>
    </source>
</evidence>
<dbReference type="Proteomes" id="UP000192477">
    <property type="component" value="Unassembled WGS sequence"/>
</dbReference>
<dbReference type="InterPro" id="IPR037478">
    <property type="entry name" value="YwkD-like_dom"/>
</dbReference>
<dbReference type="RefSeq" id="WP_081182566.1">
    <property type="nucleotide sequence ID" value="NZ_MJEA01000002.1"/>
</dbReference>
<dbReference type="EMBL" id="MJEA01000002">
    <property type="protein sequence ID" value="OQO71071.1"/>
    <property type="molecule type" value="Genomic_DNA"/>
</dbReference>
<proteinExistence type="predicted"/>
<dbReference type="InterPro" id="IPR004360">
    <property type="entry name" value="Glyas_Fos-R_dOase_dom"/>
</dbReference>
<protein>
    <recommendedName>
        <fullName evidence="2">VOC domain-containing protein</fullName>
    </recommendedName>
</protein>
<sequence>MNLSIIHHVAIIVSDYQKSREFYVDKLGFEVIRENYRKERGDYKLDLKLGQAELEIFGIASAPKRPSYPEACGLRHLAFKVEKIETVIDELHSKGIETEPVRVDTFTGKKMTFFFDPDGLPLELHE</sequence>
<dbReference type="STRING" id="112904.BH747_03470"/>
<organism evidence="3 4">
    <name type="scientific">Enterococcus villorum</name>
    <dbReference type="NCBI Taxonomy" id="112904"/>
    <lineage>
        <taxon>Bacteria</taxon>
        <taxon>Bacillati</taxon>
        <taxon>Bacillota</taxon>
        <taxon>Bacilli</taxon>
        <taxon>Lactobacillales</taxon>
        <taxon>Enterococcaceae</taxon>
        <taxon>Enterococcus</taxon>
    </lineage>
</organism>
<dbReference type="InterPro" id="IPR051332">
    <property type="entry name" value="Fosfomycin_Res_Enzymes"/>
</dbReference>
<dbReference type="PROSITE" id="PS51819">
    <property type="entry name" value="VOC"/>
    <property type="match status" value="1"/>
</dbReference>
<evidence type="ECO:0000313" key="3">
    <source>
        <dbReference type="EMBL" id="OQO71071.1"/>
    </source>
</evidence>
<dbReference type="Gene3D" id="3.10.180.10">
    <property type="entry name" value="2,3-Dihydroxybiphenyl 1,2-Dioxygenase, domain 1"/>
    <property type="match status" value="1"/>
</dbReference>
<dbReference type="InterPro" id="IPR037523">
    <property type="entry name" value="VOC_core"/>
</dbReference>
<evidence type="ECO:0000256" key="1">
    <source>
        <dbReference type="ARBA" id="ARBA00022723"/>
    </source>
</evidence>
<dbReference type="AlphaFoldDB" id="A0A1V8YEN2"/>
<dbReference type="InterPro" id="IPR018146">
    <property type="entry name" value="Glyoxalase_1_CS"/>
</dbReference>
<keyword evidence="1" id="KW-0479">Metal-binding</keyword>
<dbReference type="CDD" id="cd08352">
    <property type="entry name" value="VOC_Bs_YwkD_like"/>
    <property type="match status" value="1"/>
</dbReference>
<dbReference type="InterPro" id="IPR029068">
    <property type="entry name" value="Glyas_Bleomycin-R_OHBP_Dase"/>
</dbReference>
<dbReference type="GO" id="GO:0046872">
    <property type="term" value="F:metal ion binding"/>
    <property type="evidence" value="ECO:0007669"/>
    <property type="project" value="UniProtKB-KW"/>
</dbReference>
<dbReference type="SUPFAM" id="SSF54593">
    <property type="entry name" value="Glyoxalase/Bleomycin resistance protein/Dihydroxybiphenyl dioxygenase"/>
    <property type="match status" value="1"/>
</dbReference>
<comment type="caution">
    <text evidence="3">The sequence shown here is derived from an EMBL/GenBank/DDBJ whole genome shotgun (WGS) entry which is preliminary data.</text>
</comment>
<dbReference type="Pfam" id="PF00903">
    <property type="entry name" value="Glyoxalase"/>
    <property type="match status" value="1"/>
</dbReference>
<evidence type="ECO:0000259" key="2">
    <source>
        <dbReference type="PROSITE" id="PS51819"/>
    </source>
</evidence>
<name>A0A1V8YEN2_9ENTE</name>
<accession>A0A1V8YEN2</accession>